<organism evidence="1 2">
    <name type="scientific">Pseudomonas fortuita</name>
    <dbReference type="NCBI Taxonomy" id="3233375"/>
    <lineage>
        <taxon>Bacteria</taxon>
        <taxon>Pseudomonadati</taxon>
        <taxon>Pseudomonadota</taxon>
        <taxon>Gammaproteobacteria</taxon>
        <taxon>Pseudomonadales</taxon>
        <taxon>Pseudomonadaceae</taxon>
        <taxon>Pseudomonas</taxon>
    </lineage>
</organism>
<protein>
    <submittedName>
        <fullName evidence="1">WYL domain-containing protein</fullName>
    </submittedName>
</protein>
<reference evidence="1" key="1">
    <citation type="journal article" date="2024" name="Int. J. Syst. Evol. Microbiol.">
        <title>Pseudomonas fortuita sp. nov., isolated from the endosphere of a wild yam.</title>
        <authorList>
            <person name="Carlier A."/>
            <person name="Beaumel M."/>
            <person name="Moreau S."/>
            <person name="Acar T."/>
            <person name="Sana T.G."/>
            <person name="Cnockaert M."/>
            <person name="Vandamme P."/>
        </authorList>
    </citation>
    <scope>NUCLEOTIDE SEQUENCE</scope>
    <source>
        <strain evidence="1">GMI12077</strain>
    </source>
</reference>
<name>A0ACD4P7Q9_9PSED</name>
<dbReference type="Proteomes" id="UP001163982">
    <property type="component" value="Chromosome"/>
</dbReference>
<keyword evidence="2" id="KW-1185">Reference proteome</keyword>
<accession>A0ACD4P7Q9</accession>
<evidence type="ECO:0000313" key="1">
    <source>
        <dbReference type="EMBL" id="WAP63113.1"/>
    </source>
</evidence>
<sequence>MAAAKYTAPNREKRRKFIRDILHRAGGELTTKKIHAALEASYPQYCSRTTRRDLEALARQKVITEVTKGRKDLRARYWKLNGASLDLVLSPAESMTLTAIFQHAERFGFSAALGELATLRNYAADSVVAGARRNLLAEGRIRTGTRFTVLNPGDYNTEHLETIQNAMRNDESLELVYRPREAGDVTCTYLLKPLTLSYQDSNVYLTAYVDSEEWPENKTPEAGAPRGKYSSNGPGTTCALMLHRVVSVRTTVASIAEPPGYDPQSTEAQRDLMTIYGDGPVDLKLRLSPNLHNRLTENPLSVSQVMTLDEQGWILACRLDDTQGLRLFLLSNAADIEVLAPAQLRAEVYKTLRNALGQYERPAHESHSH</sequence>
<evidence type="ECO:0000313" key="2">
    <source>
        <dbReference type="Proteomes" id="UP001163982"/>
    </source>
</evidence>
<gene>
    <name evidence="1" type="ORF">OZ911_25045</name>
</gene>
<dbReference type="EMBL" id="CP114035">
    <property type="protein sequence ID" value="WAP63113.1"/>
    <property type="molecule type" value="Genomic_DNA"/>
</dbReference>
<proteinExistence type="predicted"/>